<feature type="compositionally biased region" description="Basic and acidic residues" evidence="1">
    <location>
        <begin position="495"/>
        <end position="506"/>
    </location>
</feature>
<sequence>MDLHRSTLLQTDQAVDKHFNRENCKFHADDLHVHGIIKRKLDDIVNKNLKPFAICCLKNIASRMRNTTSLMEPKVGTCIRQKWPVQDNLSVADMKLIMFKPALLLGVQTNISQLLQLPQFIGGISPPGSFHQQPNGHQCLMSSDTQRPGASPGSPGRTPPTSPPGSAPSPGHPGSAPPPTDPPGSCAAPPSSLGSAPPLSNPDAPPPSGPPGSEPSPSPPGSAPPTDPPDSAVPPPGSTSAPPPTGPPGSEPSPSPPGSAPPTDPPGSAAPPPGSPGAPPPTGPPGSEPPPSSPGSAPPPSLPPSPPRTPGAPSSGPLPRSPPRRSAATPASLLLRPHGRPLRFPLRRGRPGPSPLGLPPRQSDTPDAPPPCSPPKSTAPNRGEASSSGTKGGRTSESENRKNPTQRNWELKPYPAGALSAPPTTSVIHPRRPPTSPPYRIIGTSKPVPTPYTGIKPAPYHPPNYPPKPTAPVPTPYTGRGKPPPYYPPKSTTPNRREESSLRTWRESPGASGSRTKGGSQEPPKSGTKEGRQEPAGSGTKGGSQEPPNSGTKEGRQEPAGSGTKGGSQEPSSSVTQSSSSAGGITNEPENRQNPTQRNWELRPFPASALPADPPKKTSAIAARNRLLATHQNQLKTT</sequence>
<dbReference type="Proteomes" id="UP000288805">
    <property type="component" value="Unassembled WGS sequence"/>
</dbReference>
<dbReference type="PRINTS" id="PR01217">
    <property type="entry name" value="PRICHEXTENSN"/>
</dbReference>
<feature type="region of interest" description="Disordered" evidence="1">
    <location>
        <begin position="126"/>
        <end position="619"/>
    </location>
</feature>
<feature type="compositionally biased region" description="Low complexity" evidence="1">
    <location>
        <begin position="568"/>
        <end position="581"/>
    </location>
</feature>
<dbReference type="AlphaFoldDB" id="A0A438G9L3"/>
<feature type="compositionally biased region" description="Low complexity" evidence="1">
    <location>
        <begin position="311"/>
        <end position="336"/>
    </location>
</feature>
<feature type="compositionally biased region" description="Pro residues" evidence="1">
    <location>
        <begin position="459"/>
        <end position="475"/>
    </location>
</feature>
<name>A0A438G9L3_VITVI</name>
<feature type="compositionally biased region" description="Polar residues" evidence="1">
    <location>
        <begin position="130"/>
        <end position="146"/>
    </location>
</feature>
<dbReference type="EMBL" id="QGNW01000515">
    <property type="protein sequence ID" value="RVW68899.1"/>
    <property type="molecule type" value="Genomic_DNA"/>
</dbReference>
<gene>
    <name evidence="2" type="ORF">CK203_062953</name>
</gene>
<organism evidence="2 3">
    <name type="scientific">Vitis vinifera</name>
    <name type="common">Grape</name>
    <dbReference type="NCBI Taxonomy" id="29760"/>
    <lineage>
        <taxon>Eukaryota</taxon>
        <taxon>Viridiplantae</taxon>
        <taxon>Streptophyta</taxon>
        <taxon>Embryophyta</taxon>
        <taxon>Tracheophyta</taxon>
        <taxon>Spermatophyta</taxon>
        <taxon>Magnoliopsida</taxon>
        <taxon>eudicotyledons</taxon>
        <taxon>Gunneridae</taxon>
        <taxon>Pentapetalae</taxon>
        <taxon>rosids</taxon>
        <taxon>Vitales</taxon>
        <taxon>Vitaceae</taxon>
        <taxon>Viteae</taxon>
        <taxon>Vitis</taxon>
    </lineage>
</organism>
<evidence type="ECO:0000313" key="3">
    <source>
        <dbReference type="Proteomes" id="UP000288805"/>
    </source>
</evidence>
<comment type="caution">
    <text evidence="2">The sequence shown here is derived from an EMBL/GenBank/DDBJ whole genome shotgun (WGS) entry which is preliminary data.</text>
</comment>
<feature type="compositionally biased region" description="Basic residues" evidence="1">
    <location>
        <begin position="337"/>
        <end position="350"/>
    </location>
</feature>
<evidence type="ECO:0000313" key="2">
    <source>
        <dbReference type="EMBL" id="RVW68899.1"/>
    </source>
</evidence>
<feature type="compositionally biased region" description="Pro residues" evidence="1">
    <location>
        <begin position="199"/>
        <end position="310"/>
    </location>
</feature>
<proteinExistence type="predicted"/>
<evidence type="ECO:0000256" key="1">
    <source>
        <dbReference type="SAM" id="MobiDB-lite"/>
    </source>
</evidence>
<accession>A0A438G9L3</accession>
<feature type="compositionally biased region" description="Low complexity" evidence="1">
    <location>
        <begin position="183"/>
        <end position="198"/>
    </location>
</feature>
<reference evidence="2 3" key="1">
    <citation type="journal article" date="2018" name="PLoS Genet.">
        <title>Population sequencing reveals clonal diversity and ancestral inbreeding in the grapevine cultivar Chardonnay.</title>
        <authorList>
            <person name="Roach M.J."/>
            <person name="Johnson D.L."/>
            <person name="Bohlmann J."/>
            <person name="van Vuuren H.J."/>
            <person name="Jones S.J."/>
            <person name="Pretorius I.S."/>
            <person name="Schmidt S.A."/>
            <person name="Borneman A.R."/>
        </authorList>
    </citation>
    <scope>NUCLEOTIDE SEQUENCE [LARGE SCALE GENOMIC DNA]</scope>
    <source>
        <strain evidence="3">cv. Chardonnay</strain>
        <tissue evidence="2">Leaf</tissue>
    </source>
</reference>
<protein>
    <submittedName>
        <fullName evidence="2">Uncharacterized protein</fullName>
    </submittedName>
</protein>
<feature type="compositionally biased region" description="Polar residues" evidence="1">
    <location>
        <begin position="384"/>
        <end position="393"/>
    </location>
</feature>
<feature type="compositionally biased region" description="Pro residues" evidence="1">
    <location>
        <begin position="157"/>
        <end position="182"/>
    </location>
</feature>